<dbReference type="EMBL" id="JASZZN010000038">
    <property type="protein sequence ID" value="MDM4019346.1"/>
    <property type="molecule type" value="Genomic_DNA"/>
</dbReference>
<dbReference type="PANTHER" id="PTHR11113">
    <property type="entry name" value="N-ACETYLGLUCOSAMINE-6-PHOSPHATE DEACETYLASE"/>
    <property type="match status" value="1"/>
</dbReference>
<dbReference type="InterPro" id="IPR032466">
    <property type="entry name" value="Metal_Hydrolase"/>
</dbReference>
<evidence type="ECO:0000256" key="2">
    <source>
        <dbReference type="ARBA" id="ARBA00022801"/>
    </source>
</evidence>
<name>A0ABT7PSN4_9BACT</name>
<dbReference type="Proteomes" id="UP001239462">
    <property type="component" value="Unassembled WGS sequence"/>
</dbReference>
<keyword evidence="4" id="KW-1185">Reference proteome</keyword>
<organism evidence="3 4">
    <name type="scientific">Roseiconus lacunae</name>
    <dbReference type="NCBI Taxonomy" id="2605694"/>
    <lineage>
        <taxon>Bacteria</taxon>
        <taxon>Pseudomonadati</taxon>
        <taxon>Planctomycetota</taxon>
        <taxon>Planctomycetia</taxon>
        <taxon>Pirellulales</taxon>
        <taxon>Pirellulaceae</taxon>
        <taxon>Roseiconus</taxon>
    </lineage>
</organism>
<dbReference type="RefSeq" id="WP_289167473.1">
    <property type="nucleotide sequence ID" value="NZ_JASZZN010000038.1"/>
</dbReference>
<protein>
    <submittedName>
        <fullName evidence="3">N-acetylglucosamine-6-phosphate deacetylase</fullName>
    </submittedName>
</protein>
<dbReference type="Gene3D" id="3.20.20.140">
    <property type="entry name" value="Metal-dependent hydrolases"/>
    <property type="match status" value="1"/>
</dbReference>
<comment type="caution">
    <text evidence="3">The sequence shown here is derived from an EMBL/GenBank/DDBJ whole genome shotgun (WGS) entry which is preliminary data.</text>
</comment>
<dbReference type="PANTHER" id="PTHR11113:SF14">
    <property type="entry name" value="N-ACETYLGLUCOSAMINE-6-PHOSPHATE DEACETYLASE"/>
    <property type="match status" value="1"/>
</dbReference>
<accession>A0ABT7PSN4</accession>
<sequence>MSGYIDLQVNGYGGVDFNSDDVSVEQITGIAERLCQEGTSKFLPTIITADLDVMIRRIGKVAEAIESSTNAANRMPGIHVEGPFISSEPGYVGAHPISATRPATIDAMDRLLAAGRGLVRLVTLAPEVDGAAEVTRHLANQNITVAGGHSNASLDELKATIDAGMALFTHLGNGCPVTMHRHDNVINRVLSLAEYLHISLIADGHHVPWFAMQNYLQVIPDRHVVIVTDAISAAGLGPGKHRLADQWVEVDESLAAWGQGRKQFAGCATDMNQMMRLMQQHLGAEQSTLRRWTIENPARLIGLSV</sequence>
<evidence type="ECO:0000313" key="3">
    <source>
        <dbReference type="EMBL" id="MDM4019346.1"/>
    </source>
</evidence>
<reference evidence="3 4" key="1">
    <citation type="submission" date="2023-06" db="EMBL/GenBank/DDBJ databases">
        <title>Roseiconus lacunae JC819 isolated from Gulf of Mannar region, Tamil Nadu.</title>
        <authorList>
            <person name="Pk S."/>
            <person name="Ch S."/>
            <person name="Ch V.R."/>
        </authorList>
    </citation>
    <scope>NUCLEOTIDE SEQUENCE [LARGE SCALE GENOMIC DNA]</scope>
    <source>
        <strain evidence="3 4">JC819</strain>
    </source>
</reference>
<keyword evidence="2" id="KW-0378">Hydrolase</keyword>
<gene>
    <name evidence="3" type="ORF">QTN89_28080</name>
</gene>
<dbReference type="SUPFAM" id="SSF51556">
    <property type="entry name" value="Metallo-dependent hydrolases"/>
    <property type="match status" value="1"/>
</dbReference>
<proteinExistence type="inferred from homology"/>
<evidence type="ECO:0000313" key="4">
    <source>
        <dbReference type="Proteomes" id="UP001239462"/>
    </source>
</evidence>
<comment type="similarity">
    <text evidence="1">Belongs to the metallo-dependent hydrolases superfamily. NagA family.</text>
</comment>
<evidence type="ECO:0000256" key="1">
    <source>
        <dbReference type="ARBA" id="ARBA00010716"/>
    </source>
</evidence>